<feature type="transmembrane region" description="Helical" evidence="8">
    <location>
        <begin position="61"/>
        <end position="82"/>
    </location>
</feature>
<feature type="transmembrane region" description="Helical" evidence="8">
    <location>
        <begin position="169"/>
        <end position="187"/>
    </location>
</feature>
<dbReference type="Pfam" id="PF00324">
    <property type="entry name" value="AA_permease"/>
    <property type="match status" value="1"/>
</dbReference>
<proteinExistence type="predicted"/>
<feature type="compositionally biased region" description="Polar residues" evidence="7">
    <location>
        <begin position="447"/>
        <end position="472"/>
    </location>
</feature>
<sequence>MLLQQLAVAAPRPETTLPCACRTAKRAHVPDPHENNSAVEICTDDPAGNEGLQRKLNARHLTFISLGSVIVTSIFLGVGNALVTAGPMGLVLSYPVICSVVYCVMLCVGEMVTYLPVAGARMRLSARFVDPSLSAAMSWNYWYCWALIAAAGASAVAVLMTYWTDAVNSGVWIAICLAVTLGVNLCGPRVYAEVECCMSSVKVTTILGLIILSIAVDAGAGSDGDVIGFCYWTDPGPFVQYSDVPSRLVQFPGIFSGLKTAADGCVGVFIFLVKLTALSGFITWECIAVTYLRFRADMKAQQVPKSVLPWKSGFSTIGAWGIIIVISSVLLFSGWLMFKEGNWSTAEFFGNYLPLMMFVAVYGGFKVGTRSRFVRTSELDLTTGLEEIERKTAQCKEEDKAEKATKPGVESRLPEEARGLASSLQRRAALQPKFAASVRGRPASGWTDWSQSVAAPGHQSVTNDLVTTTKGE</sequence>
<evidence type="ECO:0000256" key="5">
    <source>
        <dbReference type="ARBA" id="ARBA00022989"/>
    </source>
</evidence>
<comment type="caution">
    <text evidence="10">The sequence shown here is derived from an EMBL/GenBank/DDBJ whole genome shotgun (WGS) entry which is preliminary data.</text>
</comment>
<feature type="transmembrane region" description="Helical" evidence="8">
    <location>
        <begin position="141"/>
        <end position="163"/>
    </location>
</feature>
<protein>
    <submittedName>
        <fullName evidence="10">Amino acid transporter</fullName>
    </submittedName>
</protein>
<evidence type="ECO:0000256" key="1">
    <source>
        <dbReference type="ARBA" id="ARBA00004141"/>
    </source>
</evidence>
<name>A0A9P9Y495_9HYPO</name>
<dbReference type="GO" id="GO:0015171">
    <property type="term" value="F:amino acid transmembrane transporter activity"/>
    <property type="evidence" value="ECO:0007669"/>
    <property type="project" value="TreeGrafter"/>
</dbReference>
<reference evidence="10" key="1">
    <citation type="journal article" date="2021" name="J Fungi (Basel)">
        <title>Genomic and Metabolomic Analyses of the Marine Fungus Emericellopsis cladophorae: Insights into Saltwater Adaptability Mechanisms and Its Biosynthetic Potential.</title>
        <authorList>
            <person name="Goncalves M.F.M."/>
            <person name="Hilario S."/>
            <person name="Van de Peer Y."/>
            <person name="Esteves A.C."/>
            <person name="Alves A."/>
        </authorList>
    </citation>
    <scope>NUCLEOTIDE SEQUENCE</scope>
    <source>
        <strain evidence="10">MUM 19.33</strain>
    </source>
</reference>
<dbReference type="Gene3D" id="1.20.1740.10">
    <property type="entry name" value="Amino acid/polyamine transporter I"/>
    <property type="match status" value="1"/>
</dbReference>
<evidence type="ECO:0000256" key="2">
    <source>
        <dbReference type="ARBA" id="ARBA00022448"/>
    </source>
</evidence>
<evidence type="ECO:0000313" key="10">
    <source>
        <dbReference type="EMBL" id="KAI6782913.1"/>
    </source>
</evidence>
<feature type="compositionally biased region" description="Basic and acidic residues" evidence="7">
    <location>
        <begin position="395"/>
        <end position="405"/>
    </location>
</feature>
<dbReference type="EMBL" id="JAGIXG020000010">
    <property type="protein sequence ID" value="KAI6782913.1"/>
    <property type="molecule type" value="Genomic_DNA"/>
</dbReference>
<dbReference type="PANTHER" id="PTHR43341:SF20">
    <property type="entry name" value="AAT FAMILY AMINO ACID TRANSPORTER"/>
    <property type="match status" value="1"/>
</dbReference>
<evidence type="ECO:0000313" key="11">
    <source>
        <dbReference type="Proteomes" id="UP001055219"/>
    </source>
</evidence>
<gene>
    <name evidence="10" type="ORF">J7T54_002072</name>
</gene>
<dbReference type="InterPro" id="IPR004840">
    <property type="entry name" value="Amino_acid_permease_CS"/>
</dbReference>
<dbReference type="InterPro" id="IPR050524">
    <property type="entry name" value="APC_YAT"/>
</dbReference>
<evidence type="ECO:0000256" key="4">
    <source>
        <dbReference type="ARBA" id="ARBA00022970"/>
    </source>
</evidence>
<evidence type="ECO:0000256" key="8">
    <source>
        <dbReference type="SAM" id="Phobius"/>
    </source>
</evidence>
<dbReference type="PANTHER" id="PTHR43341">
    <property type="entry name" value="AMINO ACID PERMEASE"/>
    <property type="match status" value="1"/>
</dbReference>
<dbReference type="RefSeq" id="XP_051363769.1">
    <property type="nucleotide sequence ID" value="XM_051504673.1"/>
</dbReference>
<dbReference type="Proteomes" id="UP001055219">
    <property type="component" value="Unassembled WGS sequence"/>
</dbReference>
<dbReference type="GO" id="GO:0016020">
    <property type="term" value="C:membrane"/>
    <property type="evidence" value="ECO:0007669"/>
    <property type="project" value="UniProtKB-SubCell"/>
</dbReference>
<evidence type="ECO:0000256" key="6">
    <source>
        <dbReference type="ARBA" id="ARBA00023136"/>
    </source>
</evidence>
<organism evidence="10 11">
    <name type="scientific">Emericellopsis cladophorae</name>
    <dbReference type="NCBI Taxonomy" id="2686198"/>
    <lineage>
        <taxon>Eukaryota</taxon>
        <taxon>Fungi</taxon>
        <taxon>Dikarya</taxon>
        <taxon>Ascomycota</taxon>
        <taxon>Pezizomycotina</taxon>
        <taxon>Sordariomycetes</taxon>
        <taxon>Hypocreomycetidae</taxon>
        <taxon>Hypocreales</taxon>
        <taxon>Bionectriaceae</taxon>
        <taxon>Emericellopsis</taxon>
    </lineage>
</organism>
<evidence type="ECO:0000259" key="9">
    <source>
        <dbReference type="Pfam" id="PF00324"/>
    </source>
</evidence>
<evidence type="ECO:0000256" key="7">
    <source>
        <dbReference type="SAM" id="MobiDB-lite"/>
    </source>
</evidence>
<feature type="region of interest" description="Disordered" evidence="7">
    <location>
        <begin position="435"/>
        <end position="472"/>
    </location>
</feature>
<dbReference type="OrthoDB" id="3900342at2759"/>
<keyword evidence="11" id="KW-1185">Reference proteome</keyword>
<comment type="subcellular location">
    <subcellularLocation>
        <location evidence="1">Membrane</location>
        <topology evidence="1">Multi-pass membrane protein</topology>
    </subcellularLocation>
</comment>
<keyword evidence="6 8" id="KW-0472">Membrane</keyword>
<accession>A0A9P9Y495</accession>
<dbReference type="InterPro" id="IPR004841">
    <property type="entry name" value="AA-permease/SLC12A_dom"/>
</dbReference>
<dbReference type="PROSITE" id="PS00218">
    <property type="entry name" value="AMINO_ACID_PERMEASE_1"/>
    <property type="match status" value="1"/>
</dbReference>
<keyword evidence="3 8" id="KW-0812">Transmembrane</keyword>
<feature type="region of interest" description="Disordered" evidence="7">
    <location>
        <begin position="395"/>
        <end position="416"/>
    </location>
</feature>
<feature type="transmembrane region" description="Helical" evidence="8">
    <location>
        <begin position="313"/>
        <end position="336"/>
    </location>
</feature>
<dbReference type="AlphaFoldDB" id="A0A9P9Y495"/>
<reference evidence="10" key="2">
    <citation type="submission" date="2022-07" db="EMBL/GenBank/DDBJ databases">
        <authorList>
            <person name="Goncalves M.F.M."/>
            <person name="Hilario S."/>
            <person name="Van De Peer Y."/>
            <person name="Esteves A.C."/>
            <person name="Alves A."/>
        </authorList>
    </citation>
    <scope>NUCLEOTIDE SEQUENCE</scope>
    <source>
        <strain evidence="10">MUM 19.33</strain>
    </source>
</reference>
<feature type="transmembrane region" description="Helical" evidence="8">
    <location>
        <begin position="268"/>
        <end position="292"/>
    </location>
</feature>
<keyword evidence="5 8" id="KW-1133">Transmembrane helix</keyword>
<dbReference type="GeneID" id="75828588"/>
<evidence type="ECO:0000256" key="3">
    <source>
        <dbReference type="ARBA" id="ARBA00022692"/>
    </source>
</evidence>
<keyword evidence="4" id="KW-0029">Amino-acid transport</keyword>
<feature type="transmembrane region" description="Helical" evidence="8">
    <location>
        <begin position="199"/>
        <end position="216"/>
    </location>
</feature>
<feature type="domain" description="Amino acid permease/ SLC12A" evidence="9">
    <location>
        <begin position="60"/>
        <end position="267"/>
    </location>
</feature>
<feature type="transmembrane region" description="Helical" evidence="8">
    <location>
        <begin position="348"/>
        <end position="365"/>
    </location>
</feature>
<keyword evidence="2" id="KW-0813">Transport</keyword>
<feature type="transmembrane region" description="Helical" evidence="8">
    <location>
        <begin position="94"/>
        <end position="120"/>
    </location>
</feature>